<dbReference type="InterPro" id="IPR036661">
    <property type="entry name" value="Luciferase-like_sf"/>
</dbReference>
<keyword evidence="2" id="KW-1185">Reference proteome</keyword>
<dbReference type="Proteomes" id="UP000317378">
    <property type="component" value="Unassembled WGS sequence"/>
</dbReference>
<dbReference type="AlphaFoldDB" id="A0A505D890"/>
<dbReference type="Gene3D" id="3.20.20.30">
    <property type="entry name" value="Luciferase-like domain"/>
    <property type="match status" value="1"/>
</dbReference>
<dbReference type="EMBL" id="VCHX02000168">
    <property type="protein sequence ID" value="TPQ18820.1"/>
    <property type="molecule type" value="Genomic_DNA"/>
</dbReference>
<evidence type="ECO:0000313" key="1">
    <source>
        <dbReference type="EMBL" id="TPQ18820.1"/>
    </source>
</evidence>
<sequence length="110" mass="11625">MEREGRDPHVLAHTAASGHLTTDHYTDMLRRAGVPADPADPVAGAAALVDSGTYVFGSADHIAGRLEEFRDAGVDEVILNCAGVLFTEGQAAAFRDAREIIEAVGRRHSG</sequence>
<dbReference type="RefSeq" id="WP_140935963.1">
    <property type="nucleotide sequence ID" value="NZ_QXMJ01000168.1"/>
</dbReference>
<dbReference type="SUPFAM" id="SSF51679">
    <property type="entry name" value="Bacterial luciferase-like"/>
    <property type="match status" value="1"/>
</dbReference>
<organism evidence="1 2">
    <name type="scientific">Streptomyces sporangiiformans</name>
    <dbReference type="NCBI Taxonomy" id="2315329"/>
    <lineage>
        <taxon>Bacteria</taxon>
        <taxon>Bacillati</taxon>
        <taxon>Actinomycetota</taxon>
        <taxon>Actinomycetes</taxon>
        <taxon>Kitasatosporales</taxon>
        <taxon>Streptomycetaceae</taxon>
        <taxon>Streptomyces</taxon>
    </lineage>
</organism>
<name>A0A505D890_9ACTN</name>
<comment type="caution">
    <text evidence="1">The sequence shown here is derived from an EMBL/GenBank/DDBJ whole genome shotgun (WGS) entry which is preliminary data.</text>
</comment>
<protein>
    <recommendedName>
        <fullName evidence="3">LLM class flavin-dependent oxidoreductase</fullName>
    </recommendedName>
</protein>
<dbReference type="GO" id="GO:0016705">
    <property type="term" value="F:oxidoreductase activity, acting on paired donors, with incorporation or reduction of molecular oxygen"/>
    <property type="evidence" value="ECO:0007669"/>
    <property type="project" value="InterPro"/>
</dbReference>
<reference evidence="1 2" key="1">
    <citation type="submission" date="2019-06" db="EMBL/GenBank/DDBJ databases">
        <title>Streptomyces sporangiiformans sp. nov., a novel actinomycete isolated from soil in Mount Song.</title>
        <authorList>
            <person name="Han L."/>
        </authorList>
    </citation>
    <scope>NUCLEOTIDE SEQUENCE [LARGE SCALE GENOMIC DNA]</scope>
    <source>
        <strain evidence="1 2">NEAU-SSA 1</strain>
    </source>
</reference>
<gene>
    <name evidence="1" type="ORF">FGD71_028710</name>
</gene>
<evidence type="ECO:0000313" key="2">
    <source>
        <dbReference type="Proteomes" id="UP000317378"/>
    </source>
</evidence>
<proteinExistence type="predicted"/>
<evidence type="ECO:0008006" key="3">
    <source>
        <dbReference type="Google" id="ProtNLM"/>
    </source>
</evidence>
<accession>A0A505D890</accession>